<accession>A0AAV4QFI6</accession>
<dbReference type="AlphaFoldDB" id="A0AAV4QFI6"/>
<reference evidence="1 2" key="1">
    <citation type="submission" date="2021-06" db="EMBL/GenBank/DDBJ databases">
        <title>Caerostris extrusa draft genome.</title>
        <authorList>
            <person name="Kono N."/>
            <person name="Arakawa K."/>
        </authorList>
    </citation>
    <scope>NUCLEOTIDE SEQUENCE [LARGE SCALE GENOMIC DNA]</scope>
</reference>
<sequence length="90" mass="10365">MFYMPQFSSLTKPRPLTTNGENDVILNGVPDWVYEDNQVKVENVPQQTFRTVIWQQQATDVSSEFSWEFAETVGNRLSRFSVVTGCIKDD</sequence>
<dbReference type="EMBL" id="BPLR01006041">
    <property type="protein sequence ID" value="GIY07044.1"/>
    <property type="molecule type" value="Genomic_DNA"/>
</dbReference>
<dbReference type="Proteomes" id="UP001054945">
    <property type="component" value="Unassembled WGS sequence"/>
</dbReference>
<name>A0AAV4QFI6_CAEEX</name>
<proteinExistence type="predicted"/>
<protein>
    <submittedName>
        <fullName evidence="1">Uncharacterized protein</fullName>
    </submittedName>
</protein>
<gene>
    <name evidence="1" type="ORF">CEXT_731941</name>
</gene>
<comment type="caution">
    <text evidence="1">The sequence shown here is derived from an EMBL/GenBank/DDBJ whole genome shotgun (WGS) entry which is preliminary data.</text>
</comment>
<organism evidence="1 2">
    <name type="scientific">Caerostris extrusa</name>
    <name type="common">Bark spider</name>
    <name type="synonym">Caerostris bankana</name>
    <dbReference type="NCBI Taxonomy" id="172846"/>
    <lineage>
        <taxon>Eukaryota</taxon>
        <taxon>Metazoa</taxon>
        <taxon>Ecdysozoa</taxon>
        <taxon>Arthropoda</taxon>
        <taxon>Chelicerata</taxon>
        <taxon>Arachnida</taxon>
        <taxon>Araneae</taxon>
        <taxon>Araneomorphae</taxon>
        <taxon>Entelegynae</taxon>
        <taxon>Araneoidea</taxon>
        <taxon>Araneidae</taxon>
        <taxon>Caerostris</taxon>
    </lineage>
</organism>
<keyword evidence="2" id="KW-1185">Reference proteome</keyword>
<evidence type="ECO:0000313" key="2">
    <source>
        <dbReference type="Proteomes" id="UP001054945"/>
    </source>
</evidence>
<evidence type="ECO:0000313" key="1">
    <source>
        <dbReference type="EMBL" id="GIY07044.1"/>
    </source>
</evidence>
<dbReference type="Gene3D" id="2.140.10.30">
    <property type="entry name" value="Dipeptidylpeptidase IV, N-terminal domain"/>
    <property type="match status" value="1"/>
</dbReference>